<name>A0A9Q9AUM0_9PEZI</name>
<dbReference type="EMBL" id="CP099421">
    <property type="protein sequence ID" value="USW52825.1"/>
    <property type="molecule type" value="Genomic_DNA"/>
</dbReference>
<evidence type="ECO:0000313" key="2">
    <source>
        <dbReference type="EMBL" id="USW52825.1"/>
    </source>
</evidence>
<proteinExistence type="predicted"/>
<organism evidence="2 3">
    <name type="scientific">Septoria linicola</name>
    <dbReference type="NCBI Taxonomy" id="215465"/>
    <lineage>
        <taxon>Eukaryota</taxon>
        <taxon>Fungi</taxon>
        <taxon>Dikarya</taxon>
        <taxon>Ascomycota</taxon>
        <taxon>Pezizomycotina</taxon>
        <taxon>Dothideomycetes</taxon>
        <taxon>Dothideomycetidae</taxon>
        <taxon>Mycosphaerellales</taxon>
        <taxon>Mycosphaerellaceae</taxon>
        <taxon>Septoria</taxon>
    </lineage>
</organism>
<dbReference type="AlphaFoldDB" id="A0A9Q9AUM0"/>
<reference evidence="2" key="1">
    <citation type="submission" date="2022-06" db="EMBL/GenBank/DDBJ databases">
        <title>Complete genome sequences of two strains of the flax pathogen Septoria linicola.</title>
        <authorList>
            <person name="Lapalu N."/>
            <person name="Simon A."/>
            <person name="Demenou B."/>
            <person name="Paumier D."/>
            <person name="Guillot M.-P."/>
            <person name="Gout L."/>
            <person name="Valade R."/>
        </authorList>
    </citation>
    <scope>NUCLEOTIDE SEQUENCE</scope>
    <source>
        <strain evidence="2">SE15195</strain>
    </source>
</reference>
<evidence type="ECO:0000313" key="3">
    <source>
        <dbReference type="Proteomes" id="UP001056384"/>
    </source>
</evidence>
<dbReference type="OrthoDB" id="3650201at2759"/>
<accession>A0A9Q9AUM0</accession>
<keyword evidence="3" id="KW-1185">Reference proteome</keyword>
<gene>
    <name evidence="2" type="ORF">Slin15195_G061440</name>
</gene>
<feature type="region of interest" description="Disordered" evidence="1">
    <location>
        <begin position="1"/>
        <end position="22"/>
    </location>
</feature>
<protein>
    <submittedName>
        <fullName evidence="2">Uncharacterized protein</fullName>
    </submittedName>
</protein>
<sequence>MFFPSSVPARSPSPLSSSASSSHSQTLNLIDTTCLPSVIAYKVRPQQVPRVHKALLEFIPSVGYAPCDVIQHMGRSSKYDTQVLLVARDCAETPLPHEAVLFSFGRGSKMQVYHADTPIGEGESWFEWAETTAETLGLQKIQLPHAIFQEDLGWMLRAHASRANGKQEHVGDTHLINRVERFFADVVFVFRRQAWVQSNMPGISVRSMKQL</sequence>
<dbReference type="Proteomes" id="UP001056384">
    <property type="component" value="Chromosome 4"/>
</dbReference>
<evidence type="ECO:0000256" key="1">
    <source>
        <dbReference type="SAM" id="MobiDB-lite"/>
    </source>
</evidence>